<dbReference type="InterPro" id="IPR038718">
    <property type="entry name" value="SNF2-like_sf"/>
</dbReference>
<dbReference type="PROSITE" id="PS51194">
    <property type="entry name" value="HELICASE_CTER"/>
    <property type="match status" value="1"/>
</dbReference>
<evidence type="ECO:0008006" key="13">
    <source>
        <dbReference type="Google" id="ProtNLM"/>
    </source>
</evidence>
<keyword evidence="6" id="KW-0863">Zinc-finger</keyword>
<evidence type="ECO:0000256" key="6">
    <source>
        <dbReference type="PROSITE-ProRule" id="PRU00175"/>
    </source>
</evidence>
<feature type="compositionally biased region" description="Acidic residues" evidence="7">
    <location>
        <begin position="1015"/>
        <end position="1034"/>
    </location>
</feature>
<dbReference type="Gene3D" id="3.30.40.10">
    <property type="entry name" value="Zinc/RING finger domain, C3HC4 (zinc finger)"/>
    <property type="match status" value="1"/>
</dbReference>
<dbReference type="SUPFAM" id="SSF52540">
    <property type="entry name" value="P-loop containing nucleoside triphosphate hydrolases"/>
    <property type="match status" value="2"/>
</dbReference>
<dbReference type="InterPro" id="IPR000330">
    <property type="entry name" value="SNF2_N"/>
</dbReference>
<dbReference type="GO" id="GO:0004386">
    <property type="term" value="F:helicase activity"/>
    <property type="evidence" value="ECO:0007669"/>
    <property type="project" value="UniProtKB-KW"/>
</dbReference>
<evidence type="ECO:0000313" key="11">
    <source>
        <dbReference type="EMBL" id="PSS14830.1"/>
    </source>
</evidence>
<feature type="region of interest" description="Disordered" evidence="7">
    <location>
        <begin position="322"/>
        <end position="342"/>
    </location>
</feature>
<keyword evidence="5" id="KW-0067">ATP-binding</keyword>
<evidence type="ECO:0000256" key="1">
    <source>
        <dbReference type="ARBA" id="ARBA00007025"/>
    </source>
</evidence>
<dbReference type="GO" id="GO:0005737">
    <property type="term" value="C:cytoplasm"/>
    <property type="evidence" value="ECO:0007669"/>
    <property type="project" value="TreeGrafter"/>
</dbReference>
<evidence type="ECO:0000313" key="12">
    <source>
        <dbReference type="Proteomes" id="UP000241818"/>
    </source>
</evidence>
<feature type="compositionally biased region" description="Polar residues" evidence="7">
    <location>
        <begin position="160"/>
        <end position="183"/>
    </location>
</feature>
<evidence type="ECO:0000256" key="2">
    <source>
        <dbReference type="ARBA" id="ARBA00022741"/>
    </source>
</evidence>
<feature type="compositionally biased region" description="Polar residues" evidence="7">
    <location>
        <begin position="70"/>
        <end position="92"/>
    </location>
</feature>
<evidence type="ECO:0000256" key="4">
    <source>
        <dbReference type="ARBA" id="ARBA00022806"/>
    </source>
</evidence>
<comment type="similarity">
    <text evidence="1">Belongs to the SNF2/RAD54 helicase family.</text>
</comment>
<dbReference type="InterPro" id="IPR001650">
    <property type="entry name" value="Helicase_C-like"/>
</dbReference>
<keyword evidence="6" id="KW-0862">Zinc</keyword>
<feature type="compositionally biased region" description="Basic and acidic residues" evidence="7">
    <location>
        <begin position="195"/>
        <end position="219"/>
    </location>
</feature>
<dbReference type="InterPro" id="IPR050628">
    <property type="entry name" value="SNF2_RAD54_helicase_TF"/>
</dbReference>
<feature type="region of interest" description="Disordered" evidence="7">
    <location>
        <begin position="1007"/>
        <end position="1104"/>
    </location>
</feature>
<feature type="domain" description="RING-type" evidence="8">
    <location>
        <begin position="928"/>
        <end position="981"/>
    </location>
</feature>
<evidence type="ECO:0000259" key="8">
    <source>
        <dbReference type="PROSITE" id="PS50089"/>
    </source>
</evidence>
<dbReference type="InterPro" id="IPR027417">
    <property type="entry name" value="P-loop_NTPase"/>
</dbReference>
<dbReference type="SMART" id="SM00184">
    <property type="entry name" value="RING"/>
    <property type="match status" value="1"/>
</dbReference>
<keyword evidence="2" id="KW-0547">Nucleotide-binding</keyword>
<keyword evidence="3" id="KW-0378">Hydrolase</keyword>
<dbReference type="InterPro" id="IPR014001">
    <property type="entry name" value="Helicase_ATP-bd"/>
</dbReference>
<proteinExistence type="inferred from homology"/>
<dbReference type="GO" id="GO:0008270">
    <property type="term" value="F:zinc ion binding"/>
    <property type="evidence" value="ECO:0007669"/>
    <property type="project" value="UniProtKB-KW"/>
</dbReference>
<dbReference type="Gene3D" id="3.40.50.300">
    <property type="entry name" value="P-loop containing nucleotide triphosphate hydrolases"/>
    <property type="match status" value="2"/>
</dbReference>
<feature type="domain" description="Helicase ATP-binding" evidence="9">
    <location>
        <begin position="570"/>
        <end position="764"/>
    </location>
</feature>
<dbReference type="InParanoid" id="A0A2T3AXQ2"/>
<dbReference type="PANTHER" id="PTHR45626">
    <property type="entry name" value="TRANSCRIPTION TERMINATION FACTOR 2-RELATED"/>
    <property type="match status" value="1"/>
</dbReference>
<gene>
    <name evidence="11" type="ORF">M430DRAFT_43139</name>
</gene>
<feature type="compositionally biased region" description="Acidic residues" evidence="7">
    <location>
        <begin position="1051"/>
        <end position="1070"/>
    </location>
</feature>
<dbReference type="Gene3D" id="3.40.50.10810">
    <property type="entry name" value="Tandem AAA-ATPase domain"/>
    <property type="match status" value="1"/>
</dbReference>
<dbReference type="InterPro" id="IPR001841">
    <property type="entry name" value="Znf_RING"/>
</dbReference>
<dbReference type="RefSeq" id="XP_024719429.1">
    <property type="nucleotide sequence ID" value="XM_024867597.1"/>
</dbReference>
<dbReference type="GO" id="GO:0005634">
    <property type="term" value="C:nucleus"/>
    <property type="evidence" value="ECO:0007669"/>
    <property type="project" value="TreeGrafter"/>
</dbReference>
<feature type="compositionally biased region" description="Basic and acidic residues" evidence="7">
    <location>
        <begin position="1035"/>
        <end position="1045"/>
    </location>
</feature>
<dbReference type="STRING" id="857342.A0A2T3AXQ2"/>
<dbReference type="EMBL" id="KZ679013">
    <property type="protein sequence ID" value="PSS14830.1"/>
    <property type="molecule type" value="Genomic_DNA"/>
</dbReference>
<evidence type="ECO:0000256" key="3">
    <source>
        <dbReference type="ARBA" id="ARBA00022801"/>
    </source>
</evidence>
<dbReference type="Pfam" id="PF13923">
    <property type="entry name" value="zf-C3HC4_2"/>
    <property type="match status" value="1"/>
</dbReference>
<dbReference type="GO" id="GO:0008094">
    <property type="term" value="F:ATP-dependent activity, acting on DNA"/>
    <property type="evidence" value="ECO:0007669"/>
    <property type="project" value="TreeGrafter"/>
</dbReference>
<dbReference type="SUPFAM" id="SSF57850">
    <property type="entry name" value="RING/U-box"/>
    <property type="match status" value="1"/>
</dbReference>
<dbReference type="SMART" id="SM00487">
    <property type="entry name" value="DEXDc"/>
    <property type="match status" value="1"/>
</dbReference>
<feature type="compositionally biased region" description="Low complexity" evidence="7">
    <location>
        <begin position="254"/>
        <end position="265"/>
    </location>
</feature>
<dbReference type="CDD" id="cd18793">
    <property type="entry name" value="SF2_C_SNF"/>
    <property type="match status" value="1"/>
</dbReference>
<dbReference type="PROSITE" id="PS51192">
    <property type="entry name" value="HELICASE_ATP_BIND_1"/>
    <property type="match status" value="1"/>
</dbReference>
<keyword evidence="6" id="KW-0479">Metal-binding</keyword>
<dbReference type="GO" id="GO:0005524">
    <property type="term" value="F:ATP binding"/>
    <property type="evidence" value="ECO:0007669"/>
    <property type="project" value="UniProtKB-KW"/>
</dbReference>
<dbReference type="Pfam" id="PF00271">
    <property type="entry name" value="Helicase_C"/>
    <property type="match status" value="1"/>
</dbReference>
<sequence>MSQSQPPASSQAQEEIAELLNEIAFQKVLLSSIDDSVENREEAENEVRAEIKALEKQLKALKRGSRAPDSFTSSAPQDFEATSSIPPSSRPLSNSPMDDSPPGSPSNPNQAREHTSTASSPISADLVDEYSNSGSLTPSKMDLPTRKRSRSQHLDGLAPPTNNKSRRTSPSPLQTGATTPSSSLDDDEFPTVDVEFFRRQQKAEEERIERERRDEELARKMYNQGQQQRTQPAAAASGPSAFDRLSGMRPPPSSSSTTTSSSNPPHGQSSKGRYFPGLPSKIPGVKNEASSSSSRDVIHMLDFGHWDDSDDSDIEIISPDAFYDKSPRKPAGNTASRRVDQVSPNSALQMAMFGKQNVPKWMNQSMQGSPSQSARPSMNFPTHNPNMSMGPGMANGVRGTSQTPLSGRSVYVSPPLHNGGGLYGIGTSVGSLNAPAAYSPYGIQSGRPGIGDILHSTSNMGFGNMNQPGPSQGMSTYPSFNTLSSMYRPGDIRGGDDMPDMFNHPFNERMAGQLDYIMNDPRKTDEEIKALIENIRPDADLPAEDREGTPEGLKYPLYEHQKLALTWLKSMEEGTNKGGILADDMGLGKTISSLALILSRPSTDHMRKTTLIVGPVALVRQWEREIRKKVKPEHKLSTYMAHGANRKLSWNDLRLYDVVLTTYGTLAAEYSRWGKFLEEQQSQGRTLGLGIEEGPLRKKFPFLGPKSLFYRVILDEAQCIKNKSTLAARAACQLKSVTRICLTGTPMMNNVGELYSLIHFLRIRPYNEYKKFQEDFGMFKKAGAYQHQLDKGMRKLQALLKAILLRRTKTSLIDGKPIITLPPKTEETTHVIFSDDEKAFYDSLEGKIRIQFNKYMKAGTVGKNYSSILVLLLRLRQCCCHPHLITHFDEAPPAGAADLTEDVMIKLAESLYPDVVSRLLAAEGSFECPICYDGVENPSIIIPCGHDTCAECLTKISDQANQQNVADGNEAGGTSKCPSCRGRIDMGKIIDYATFKKVHVKGPVAAEEKTAGVDMDSDDDSESESDSETESEDDVDRHGDLRDFIVPDISDATEDEEDPAPGEGGDDEAEQEPKKKSKDKGKKKERKRHRKAKKGKGKESSKHLSIAMLKKEASKNADGRRRYMKYLRKHWQPSAKVNKCVELLERFQNEDQKTIVFSQFVSLLDLLQVPIDQKGWVCERYDGSMNAEARNDAINRFTDDRNTKIMLISLKAGNAGLNLVAASRVIILDPFWNPFIEMQAVDRAHRIGQQRPVEVHRILIKNTVEDRIIELQQRKKKLVDEALSEGASKSLGRLGVQELAFLFGIGTGQQSLIDRRVG</sequence>
<accession>A0A2T3AXQ2</accession>
<keyword evidence="12" id="KW-1185">Reference proteome</keyword>
<evidence type="ECO:0000259" key="9">
    <source>
        <dbReference type="PROSITE" id="PS51192"/>
    </source>
</evidence>
<protein>
    <recommendedName>
        <fullName evidence="13">RING-type domain-containing protein</fullName>
    </recommendedName>
</protein>
<feature type="domain" description="Helicase C-terminal" evidence="10">
    <location>
        <begin position="1139"/>
        <end position="1295"/>
    </location>
</feature>
<dbReference type="CDD" id="cd18008">
    <property type="entry name" value="DEXDc_SHPRH-like"/>
    <property type="match status" value="1"/>
</dbReference>
<dbReference type="Pfam" id="PF00176">
    <property type="entry name" value="SNF2-rel_dom"/>
    <property type="match status" value="1"/>
</dbReference>
<feature type="compositionally biased region" description="Basic residues" evidence="7">
    <location>
        <begin position="1075"/>
        <end position="1096"/>
    </location>
</feature>
<dbReference type="InterPro" id="IPR013083">
    <property type="entry name" value="Znf_RING/FYVE/PHD"/>
</dbReference>
<organism evidence="11 12">
    <name type="scientific">Amorphotheca resinae ATCC 22711</name>
    <dbReference type="NCBI Taxonomy" id="857342"/>
    <lineage>
        <taxon>Eukaryota</taxon>
        <taxon>Fungi</taxon>
        <taxon>Dikarya</taxon>
        <taxon>Ascomycota</taxon>
        <taxon>Pezizomycotina</taxon>
        <taxon>Leotiomycetes</taxon>
        <taxon>Helotiales</taxon>
        <taxon>Amorphothecaceae</taxon>
        <taxon>Amorphotheca</taxon>
    </lineage>
</organism>
<evidence type="ECO:0000259" key="10">
    <source>
        <dbReference type="PROSITE" id="PS51194"/>
    </source>
</evidence>
<feature type="compositionally biased region" description="Low complexity" evidence="7">
    <location>
        <begin position="93"/>
        <end position="109"/>
    </location>
</feature>
<dbReference type="OrthoDB" id="423559at2759"/>
<dbReference type="InterPro" id="IPR049730">
    <property type="entry name" value="SNF2/RAD54-like_C"/>
</dbReference>
<dbReference type="GO" id="GO:0016787">
    <property type="term" value="F:hydrolase activity"/>
    <property type="evidence" value="ECO:0007669"/>
    <property type="project" value="UniProtKB-KW"/>
</dbReference>
<keyword evidence="4" id="KW-0347">Helicase</keyword>
<name>A0A2T3AXQ2_AMORE</name>
<dbReference type="SMART" id="SM00490">
    <property type="entry name" value="HELICc"/>
    <property type="match status" value="1"/>
</dbReference>
<dbReference type="Proteomes" id="UP000241818">
    <property type="component" value="Unassembled WGS sequence"/>
</dbReference>
<dbReference type="PANTHER" id="PTHR45626:SF16">
    <property type="entry name" value="ATP-DEPENDENT HELICASE ULS1"/>
    <property type="match status" value="1"/>
</dbReference>
<reference evidence="11 12" key="1">
    <citation type="journal article" date="2018" name="New Phytol.">
        <title>Comparative genomics and transcriptomics depict ericoid mycorrhizal fungi as versatile saprotrophs and plant mutualists.</title>
        <authorList>
            <person name="Martino E."/>
            <person name="Morin E."/>
            <person name="Grelet G.A."/>
            <person name="Kuo A."/>
            <person name="Kohler A."/>
            <person name="Daghino S."/>
            <person name="Barry K.W."/>
            <person name="Cichocki N."/>
            <person name="Clum A."/>
            <person name="Dockter R.B."/>
            <person name="Hainaut M."/>
            <person name="Kuo R.C."/>
            <person name="LaButti K."/>
            <person name="Lindahl B.D."/>
            <person name="Lindquist E.A."/>
            <person name="Lipzen A."/>
            <person name="Khouja H.R."/>
            <person name="Magnuson J."/>
            <person name="Murat C."/>
            <person name="Ohm R.A."/>
            <person name="Singer S.W."/>
            <person name="Spatafora J.W."/>
            <person name="Wang M."/>
            <person name="Veneault-Fourrey C."/>
            <person name="Henrissat B."/>
            <person name="Grigoriev I.V."/>
            <person name="Martin F.M."/>
            <person name="Perotto S."/>
        </authorList>
    </citation>
    <scope>NUCLEOTIDE SEQUENCE [LARGE SCALE GENOMIC DNA]</scope>
    <source>
        <strain evidence="11 12">ATCC 22711</strain>
    </source>
</reference>
<evidence type="ECO:0000256" key="5">
    <source>
        <dbReference type="ARBA" id="ARBA00022840"/>
    </source>
</evidence>
<feature type="region of interest" description="Disordered" evidence="7">
    <location>
        <begin position="60"/>
        <end position="293"/>
    </location>
</feature>
<dbReference type="GO" id="GO:0000724">
    <property type="term" value="P:double-strand break repair via homologous recombination"/>
    <property type="evidence" value="ECO:0007669"/>
    <property type="project" value="TreeGrafter"/>
</dbReference>
<dbReference type="GeneID" id="36575678"/>
<dbReference type="PROSITE" id="PS50089">
    <property type="entry name" value="ZF_RING_2"/>
    <property type="match status" value="1"/>
</dbReference>
<evidence type="ECO:0000256" key="7">
    <source>
        <dbReference type="SAM" id="MobiDB-lite"/>
    </source>
</evidence>